<feature type="region of interest" description="Disordered" evidence="2">
    <location>
        <begin position="317"/>
        <end position="337"/>
    </location>
</feature>
<protein>
    <recommendedName>
        <fullName evidence="3">Zn(2)-C6 fungal-type domain-containing protein</fullName>
    </recommendedName>
</protein>
<comment type="caution">
    <text evidence="4">The sequence shown here is derived from an EMBL/GenBank/DDBJ whole genome shotgun (WGS) entry which is preliminary data.</text>
</comment>
<dbReference type="CDD" id="cd00067">
    <property type="entry name" value="GAL4"/>
    <property type="match status" value="1"/>
</dbReference>
<name>A0A5Q4C023_9PEZI</name>
<evidence type="ECO:0000256" key="1">
    <source>
        <dbReference type="ARBA" id="ARBA00023242"/>
    </source>
</evidence>
<feature type="region of interest" description="Disordered" evidence="2">
    <location>
        <begin position="503"/>
        <end position="544"/>
    </location>
</feature>
<dbReference type="SUPFAM" id="SSF57701">
    <property type="entry name" value="Zn2/Cys6 DNA-binding domain"/>
    <property type="match status" value="1"/>
</dbReference>
<evidence type="ECO:0000256" key="2">
    <source>
        <dbReference type="SAM" id="MobiDB-lite"/>
    </source>
</evidence>
<sequence length="544" mass="56165">MVTPSYYADARRYSRQDPTYGYSERPQRLSHSSESRSSTMTEREPDTDTPPRKRIAVACGRCRKRKIRCSGDPGHGLPCQNCKAAGADSCMFLRVASTEAPFVTTSEFAYEMKAARAYQAHQGMASPLTASPPHYASEIHDGLARYPPSSTGYSPYTGGGKYYSPAATMPTWSATAGYSDDGTGAVDYSAAAAATMGYSYPYHSHDPGYYYRMTAKAAAAASTAGDLYADAAASYGYGGGSSSSSVALLHRSAAATASVHSEGPSFSLSNVAASLPHAGGGGSGDRLLPNPTSRLPNTNVLAYRTDTGAPAVSYAASASSSKSSGSPTSQTSQPTTAVAEVTTAYSAPVAGSGSYESSSLSAYPPPAHTLPSMAHHRLSTAADMTGYPPSSSSTTGGGGGSGSGGGGDSIFSAAETSLRTHGSASELSYKYTDGPSASSSSSSSLSAGRRGSDETSGPSSGSSGSLSNGQQYTVTAPSAAGLYAAVTGHGRHHVSQYMISDDVADDDDDHHHHHHHQHQHQHHQHQHHQHHQAGRRSACGLSAS</sequence>
<feature type="domain" description="Zn(2)-C6 fungal-type" evidence="3">
    <location>
        <begin position="58"/>
        <end position="92"/>
    </location>
</feature>
<dbReference type="SMART" id="SM00066">
    <property type="entry name" value="GAL4"/>
    <property type="match status" value="1"/>
</dbReference>
<feature type="compositionally biased region" description="Basic residues" evidence="2">
    <location>
        <begin position="511"/>
        <end position="534"/>
    </location>
</feature>
<dbReference type="PROSITE" id="PS00463">
    <property type="entry name" value="ZN2_CY6_FUNGAL_1"/>
    <property type="match status" value="1"/>
</dbReference>
<feature type="region of interest" description="Disordered" evidence="2">
    <location>
        <begin position="278"/>
        <end position="298"/>
    </location>
</feature>
<dbReference type="InterPro" id="IPR001138">
    <property type="entry name" value="Zn2Cys6_DnaBD"/>
</dbReference>
<feature type="compositionally biased region" description="Gly residues" evidence="2">
    <location>
        <begin position="395"/>
        <end position="408"/>
    </location>
</feature>
<feature type="region of interest" description="Disordered" evidence="2">
    <location>
        <begin position="1"/>
        <end position="52"/>
    </location>
</feature>
<dbReference type="GO" id="GO:0000981">
    <property type="term" value="F:DNA-binding transcription factor activity, RNA polymerase II-specific"/>
    <property type="evidence" value="ECO:0007669"/>
    <property type="project" value="InterPro"/>
</dbReference>
<keyword evidence="5" id="KW-1185">Reference proteome</keyword>
<proteinExistence type="predicted"/>
<feature type="compositionally biased region" description="Low complexity" evidence="2">
    <location>
        <begin position="436"/>
        <end position="469"/>
    </location>
</feature>
<organism evidence="4 5">
    <name type="scientific">Colletotrichum shisoi</name>
    <dbReference type="NCBI Taxonomy" id="2078593"/>
    <lineage>
        <taxon>Eukaryota</taxon>
        <taxon>Fungi</taxon>
        <taxon>Dikarya</taxon>
        <taxon>Ascomycota</taxon>
        <taxon>Pezizomycotina</taxon>
        <taxon>Sordariomycetes</taxon>
        <taxon>Hypocreomycetidae</taxon>
        <taxon>Glomerellales</taxon>
        <taxon>Glomerellaceae</taxon>
        <taxon>Colletotrichum</taxon>
        <taxon>Colletotrichum destructivum species complex</taxon>
    </lineage>
</organism>
<dbReference type="Proteomes" id="UP000326340">
    <property type="component" value="Unassembled WGS sequence"/>
</dbReference>
<dbReference type="InterPro" id="IPR036864">
    <property type="entry name" value="Zn2-C6_fun-type_DNA-bd_sf"/>
</dbReference>
<dbReference type="InterPro" id="IPR050987">
    <property type="entry name" value="AtrR-like"/>
</dbReference>
<feature type="compositionally biased region" description="Basic and acidic residues" evidence="2">
    <location>
        <begin position="41"/>
        <end position="51"/>
    </location>
</feature>
<gene>
    <name evidence="4" type="ORF">CSHISOI_02782</name>
</gene>
<reference evidence="4 5" key="1">
    <citation type="journal article" date="2019" name="Sci. Rep.">
        <title>Colletotrichum shisoi sp. nov., an anthracnose pathogen of Perilla frutescens in Japan: molecular phylogenetic, morphological and genomic evidence.</title>
        <authorList>
            <person name="Gan P."/>
            <person name="Tsushima A."/>
            <person name="Hiroyama R."/>
            <person name="Narusaka M."/>
            <person name="Takano Y."/>
            <person name="Narusaka Y."/>
            <person name="Kawaradani M."/>
            <person name="Damm U."/>
            <person name="Shirasu K."/>
        </authorList>
    </citation>
    <scope>NUCLEOTIDE SEQUENCE [LARGE SCALE GENOMIC DNA]</scope>
    <source>
        <strain evidence="4 5">PG-2018a</strain>
    </source>
</reference>
<evidence type="ECO:0000259" key="3">
    <source>
        <dbReference type="PROSITE" id="PS50048"/>
    </source>
</evidence>
<dbReference type="Gene3D" id="4.10.240.10">
    <property type="entry name" value="Zn(2)-C6 fungal-type DNA-binding domain"/>
    <property type="match status" value="1"/>
</dbReference>
<accession>A0A5Q4C023</accession>
<evidence type="ECO:0000313" key="5">
    <source>
        <dbReference type="Proteomes" id="UP000326340"/>
    </source>
</evidence>
<dbReference type="PANTHER" id="PTHR46910:SF1">
    <property type="entry name" value="MISCELLANEOUS ZN(II)2CYS6 TRANSCRIPTION FACTOR (EUROFUNG)-RELATED"/>
    <property type="match status" value="1"/>
</dbReference>
<dbReference type="PROSITE" id="PS50048">
    <property type="entry name" value="ZN2_CY6_FUNGAL_2"/>
    <property type="match status" value="1"/>
</dbReference>
<feature type="compositionally biased region" description="Basic and acidic residues" evidence="2">
    <location>
        <begin position="25"/>
        <end position="34"/>
    </location>
</feature>
<dbReference type="EMBL" id="PUHP01000151">
    <property type="protein sequence ID" value="TQN72703.1"/>
    <property type="molecule type" value="Genomic_DNA"/>
</dbReference>
<evidence type="ECO:0000313" key="4">
    <source>
        <dbReference type="EMBL" id="TQN72703.1"/>
    </source>
</evidence>
<keyword evidence="1" id="KW-0539">Nucleus</keyword>
<dbReference type="GO" id="GO:0008270">
    <property type="term" value="F:zinc ion binding"/>
    <property type="evidence" value="ECO:0007669"/>
    <property type="project" value="InterPro"/>
</dbReference>
<feature type="region of interest" description="Disordered" evidence="2">
    <location>
        <begin position="427"/>
        <end position="471"/>
    </location>
</feature>
<dbReference type="AlphaFoldDB" id="A0A5Q4C023"/>
<feature type="region of interest" description="Disordered" evidence="2">
    <location>
        <begin position="382"/>
        <end position="411"/>
    </location>
</feature>
<dbReference type="Pfam" id="PF00172">
    <property type="entry name" value="Zn_clus"/>
    <property type="match status" value="1"/>
</dbReference>
<dbReference type="OrthoDB" id="5394557at2759"/>
<dbReference type="PANTHER" id="PTHR46910">
    <property type="entry name" value="TRANSCRIPTION FACTOR PDR1"/>
    <property type="match status" value="1"/>
</dbReference>